<dbReference type="Pfam" id="PF22785">
    <property type="entry name" value="Tc-R-P"/>
    <property type="match status" value="1"/>
</dbReference>
<accession>A0A1T4WIZ6</accession>
<proteinExistence type="predicted"/>
<keyword evidence="3" id="KW-1185">Reference proteome</keyword>
<dbReference type="RefSeq" id="WP_078922216.1">
    <property type="nucleotide sequence ID" value="NZ_FUYB01000006.1"/>
</dbReference>
<dbReference type="GO" id="GO:0004725">
    <property type="term" value="F:protein tyrosine phosphatase activity"/>
    <property type="evidence" value="ECO:0007669"/>
    <property type="project" value="InterPro"/>
</dbReference>
<dbReference type="PROSITE" id="PS50056">
    <property type="entry name" value="TYR_PHOSPHATASE_2"/>
    <property type="match status" value="1"/>
</dbReference>
<sequence>MNPSIFKLKQIGAGQLYIMPCPRPQVLAEDMAYYMSLGIDTIVCLLEKPEMIVRGLALEEHLCQEFDLGFEHFSIPDQAVPRNLTAFRGLVNNLETELRQGRNLAIHCYAGIGRTGVLAGSLLIRDGMTPQAAMNLMSDRRGCPMPQTQIQYEFLMAQRAPTTRIAPDNSNLPLSRSWWQRLIA</sequence>
<dbReference type="PRINTS" id="PR00700">
    <property type="entry name" value="PRTYPHPHTASE"/>
</dbReference>
<dbReference type="InterPro" id="IPR000242">
    <property type="entry name" value="PTP_cat"/>
</dbReference>
<dbReference type="Proteomes" id="UP000190460">
    <property type="component" value="Unassembled WGS sequence"/>
</dbReference>
<dbReference type="InterPro" id="IPR000387">
    <property type="entry name" value="Tyr_Pase_dom"/>
</dbReference>
<dbReference type="PANTHER" id="PTHR23339">
    <property type="entry name" value="TYROSINE SPECIFIC PROTEIN PHOSPHATASE AND DUAL SPECIFICITY PROTEIN PHOSPHATASE"/>
    <property type="match status" value="1"/>
</dbReference>
<feature type="domain" description="Tyrosine specific protein phosphatases" evidence="1">
    <location>
        <begin position="85"/>
        <end position="141"/>
    </location>
</feature>
<gene>
    <name evidence="2" type="ORF">SAMN02745130_01748</name>
</gene>
<dbReference type="Gene3D" id="3.90.190.10">
    <property type="entry name" value="Protein tyrosine phosphatase superfamily"/>
    <property type="match status" value="1"/>
</dbReference>
<protein>
    <submittedName>
        <fullName evidence="2">Dual specificity phosphatase, catalytic domain</fullName>
    </submittedName>
</protein>
<evidence type="ECO:0000259" key="1">
    <source>
        <dbReference type="PROSITE" id="PS50056"/>
    </source>
</evidence>
<dbReference type="InterPro" id="IPR050561">
    <property type="entry name" value="PTP"/>
</dbReference>
<name>A0A1T4WIZ6_9GAMM</name>
<dbReference type="SUPFAM" id="SSF52799">
    <property type="entry name" value="(Phosphotyrosine protein) phosphatases II"/>
    <property type="match status" value="1"/>
</dbReference>
<evidence type="ECO:0000313" key="2">
    <source>
        <dbReference type="EMBL" id="SKA77167.1"/>
    </source>
</evidence>
<dbReference type="EMBL" id="FUYB01000006">
    <property type="protein sequence ID" value="SKA77167.1"/>
    <property type="molecule type" value="Genomic_DNA"/>
</dbReference>
<dbReference type="STRING" id="92487.SAMN02745130_01748"/>
<dbReference type="SMART" id="SM00404">
    <property type="entry name" value="PTPc_motif"/>
    <property type="match status" value="1"/>
</dbReference>
<dbReference type="InterPro" id="IPR003595">
    <property type="entry name" value="Tyr_Pase_cat"/>
</dbReference>
<evidence type="ECO:0000313" key="3">
    <source>
        <dbReference type="Proteomes" id="UP000190460"/>
    </source>
</evidence>
<dbReference type="PROSITE" id="PS00383">
    <property type="entry name" value="TYR_PHOSPHATASE_1"/>
    <property type="match status" value="1"/>
</dbReference>
<dbReference type="InterPro" id="IPR016130">
    <property type="entry name" value="Tyr_Pase_AS"/>
</dbReference>
<dbReference type="InterPro" id="IPR029021">
    <property type="entry name" value="Prot-tyrosine_phosphatase-like"/>
</dbReference>
<organism evidence="2 3">
    <name type="scientific">Thiothrix eikelboomii</name>
    <dbReference type="NCBI Taxonomy" id="92487"/>
    <lineage>
        <taxon>Bacteria</taxon>
        <taxon>Pseudomonadati</taxon>
        <taxon>Pseudomonadota</taxon>
        <taxon>Gammaproteobacteria</taxon>
        <taxon>Thiotrichales</taxon>
        <taxon>Thiotrichaceae</taxon>
        <taxon>Thiothrix</taxon>
    </lineage>
</organism>
<dbReference type="AlphaFoldDB" id="A0A1T4WIZ6"/>
<reference evidence="3" key="1">
    <citation type="submission" date="2017-02" db="EMBL/GenBank/DDBJ databases">
        <authorList>
            <person name="Varghese N."/>
            <person name="Submissions S."/>
        </authorList>
    </citation>
    <scope>NUCLEOTIDE SEQUENCE [LARGE SCALE GENOMIC DNA]</scope>
    <source>
        <strain evidence="3">ATCC 49788</strain>
    </source>
</reference>